<dbReference type="GO" id="GO:0019843">
    <property type="term" value="F:rRNA binding"/>
    <property type="evidence" value="ECO:0007669"/>
    <property type="project" value="UniProtKB-UniRule"/>
</dbReference>
<dbReference type="NCBIfam" id="TIGR01171">
    <property type="entry name" value="rplB_bact"/>
    <property type="match status" value="1"/>
</dbReference>
<dbReference type="InterPro" id="IPR014722">
    <property type="entry name" value="Rib_uL2_dom2"/>
</dbReference>
<dbReference type="GO" id="GO:0015934">
    <property type="term" value="C:large ribosomal subunit"/>
    <property type="evidence" value="ECO:0007669"/>
    <property type="project" value="InterPro"/>
</dbReference>
<dbReference type="SMART" id="SM01382">
    <property type="entry name" value="Ribosomal_L2_C"/>
    <property type="match status" value="1"/>
</dbReference>
<dbReference type="GO" id="GO:0003735">
    <property type="term" value="F:structural constituent of ribosome"/>
    <property type="evidence" value="ECO:0007669"/>
    <property type="project" value="InterPro"/>
</dbReference>
<evidence type="ECO:0000256" key="3">
    <source>
        <dbReference type="ARBA" id="ARBA00023274"/>
    </source>
</evidence>
<evidence type="ECO:0000256" key="4">
    <source>
        <dbReference type="ARBA" id="ARBA00035242"/>
    </source>
</evidence>
<reference evidence="9 10" key="1">
    <citation type="submission" date="2020-02" db="EMBL/GenBank/DDBJ databases">
        <title>Genomic and physiological characterization of two novel Nitrospinaceae genera.</title>
        <authorList>
            <person name="Mueller A.J."/>
            <person name="Jung M.-Y."/>
            <person name="Strachan C.R."/>
            <person name="Herbold C.W."/>
            <person name="Kirkegaard R.H."/>
            <person name="Daims H."/>
        </authorList>
    </citation>
    <scope>NUCLEOTIDE SEQUENCE [LARGE SCALE GENOMIC DNA]</scope>
    <source>
        <strain evidence="9">EB</strain>
    </source>
</reference>
<dbReference type="FunFam" id="2.30.30.30:FF:000001">
    <property type="entry name" value="50S ribosomal protein L2"/>
    <property type="match status" value="1"/>
</dbReference>
<dbReference type="Pfam" id="PF03947">
    <property type="entry name" value="Ribosomal_L2_C"/>
    <property type="match status" value="1"/>
</dbReference>
<keyword evidence="5" id="KW-0694">RNA-binding</keyword>
<dbReference type="InterPro" id="IPR002171">
    <property type="entry name" value="Ribosomal_uL2"/>
</dbReference>
<dbReference type="SMART" id="SM01383">
    <property type="entry name" value="Ribosomal_L2"/>
    <property type="match status" value="1"/>
</dbReference>
<evidence type="ECO:0000259" key="8">
    <source>
        <dbReference type="SMART" id="SM01383"/>
    </source>
</evidence>
<dbReference type="Gene3D" id="2.30.30.30">
    <property type="match status" value="1"/>
</dbReference>
<dbReference type="EMBL" id="CP048685">
    <property type="protein sequence ID" value="QPJ61754.1"/>
    <property type="molecule type" value="Genomic_DNA"/>
</dbReference>
<comment type="similarity">
    <text evidence="1 5">Belongs to the universal ribosomal protein uL2 family.</text>
</comment>
<feature type="domain" description="Large ribosomal subunit protein uL2 C-terminal" evidence="7">
    <location>
        <begin position="124"/>
        <end position="252"/>
    </location>
</feature>
<dbReference type="Pfam" id="PF00181">
    <property type="entry name" value="Ribosomal_L2_N"/>
    <property type="match status" value="1"/>
</dbReference>
<dbReference type="FunFam" id="2.40.50.140:FF:000003">
    <property type="entry name" value="50S ribosomal protein L2"/>
    <property type="match status" value="1"/>
</dbReference>
<dbReference type="HAMAP" id="MF_01320_B">
    <property type="entry name" value="Ribosomal_uL2_B"/>
    <property type="match status" value="1"/>
</dbReference>
<evidence type="ECO:0000256" key="1">
    <source>
        <dbReference type="ARBA" id="ARBA00005636"/>
    </source>
</evidence>
<dbReference type="GO" id="GO:0016740">
    <property type="term" value="F:transferase activity"/>
    <property type="evidence" value="ECO:0007669"/>
    <property type="project" value="InterPro"/>
</dbReference>
<sequence length="276" mass="30508">MPVRRMKPTSAGVRFRTISTFEEVTKKTPEKSLLVAIGRKGGRNHHGRLTAPHRGGGHRKLYRVIDFRRNKDDVPARVEGIEYDPNRSANIALLVYADGEKRYILAPRELKTGASVMSGEKAEVKVGNCLPLQLIPEGTLIHNIELRPGKGGQIARSAGTYAQLMAKEGRYANIKLGSGEVRLVELKCRATIGTVGNTDHENVSWGKAGRSRWLGRRPRVRAVAMNPVDHPMGGGEGRSSGGRHPCSPWGQPAKGFKTRKKKKPSEKFILSRRKKK</sequence>
<dbReference type="InterPro" id="IPR022666">
    <property type="entry name" value="Ribosomal_uL2_RNA-bd_dom"/>
</dbReference>
<comment type="function">
    <text evidence="5">One of the primary rRNA binding proteins. Required for association of the 30S and 50S subunits to form the 70S ribosome, for tRNA binding and peptide bond formation. It has been suggested to have peptidyltransferase activity; this is somewhat controversial. Makes several contacts with the 16S rRNA in the 70S ribosome.</text>
</comment>
<dbReference type="GO" id="GO:0002181">
    <property type="term" value="P:cytoplasmic translation"/>
    <property type="evidence" value="ECO:0007669"/>
    <property type="project" value="TreeGrafter"/>
</dbReference>
<evidence type="ECO:0000256" key="5">
    <source>
        <dbReference type="HAMAP-Rule" id="MF_01320"/>
    </source>
</evidence>
<organism evidence="9 10">
    <name type="scientific">Candidatus Nitronauta litoralis</name>
    <dbReference type="NCBI Taxonomy" id="2705533"/>
    <lineage>
        <taxon>Bacteria</taxon>
        <taxon>Pseudomonadati</taxon>
        <taxon>Nitrospinota/Tectimicrobiota group</taxon>
        <taxon>Nitrospinota</taxon>
        <taxon>Nitrospinia</taxon>
        <taxon>Nitrospinales</taxon>
        <taxon>Nitrospinaceae</taxon>
        <taxon>Candidatus Nitronauta</taxon>
    </lineage>
</organism>
<evidence type="ECO:0000313" key="9">
    <source>
        <dbReference type="EMBL" id="QPJ61754.1"/>
    </source>
</evidence>
<dbReference type="InterPro" id="IPR005880">
    <property type="entry name" value="Ribosomal_uL2_bac/org-type"/>
</dbReference>
<dbReference type="InterPro" id="IPR012340">
    <property type="entry name" value="NA-bd_OB-fold"/>
</dbReference>
<dbReference type="PIRSF" id="PIRSF002158">
    <property type="entry name" value="Ribosomal_L2"/>
    <property type="match status" value="1"/>
</dbReference>
<dbReference type="Proteomes" id="UP000594688">
    <property type="component" value="Chromosome"/>
</dbReference>
<dbReference type="InterPro" id="IPR022669">
    <property type="entry name" value="Ribosomal_uL2_C"/>
</dbReference>
<dbReference type="SUPFAM" id="SSF50104">
    <property type="entry name" value="Translation proteins SH3-like domain"/>
    <property type="match status" value="1"/>
</dbReference>
<keyword evidence="2 5" id="KW-0689">Ribosomal protein</keyword>
<proteinExistence type="inferred from homology"/>
<dbReference type="SUPFAM" id="SSF50249">
    <property type="entry name" value="Nucleic acid-binding proteins"/>
    <property type="match status" value="1"/>
</dbReference>
<feature type="compositionally biased region" description="Basic residues" evidence="6">
    <location>
        <begin position="256"/>
        <end position="276"/>
    </location>
</feature>
<evidence type="ECO:0000313" key="10">
    <source>
        <dbReference type="Proteomes" id="UP000594688"/>
    </source>
</evidence>
<keyword evidence="3 5" id="KW-0687">Ribonucleoprotein</keyword>
<dbReference type="Gene3D" id="2.40.50.140">
    <property type="entry name" value="Nucleic acid-binding proteins"/>
    <property type="match status" value="1"/>
</dbReference>
<evidence type="ECO:0000256" key="2">
    <source>
        <dbReference type="ARBA" id="ARBA00022980"/>
    </source>
</evidence>
<comment type="subunit">
    <text evidence="5">Part of the 50S ribosomal subunit. Forms a bridge to the 30S subunit in the 70S ribosome.</text>
</comment>
<gene>
    <name evidence="5 9" type="primary">rplB</name>
    <name evidence="9" type="ORF">G3M70_07605</name>
</gene>
<evidence type="ECO:0000256" key="6">
    <source>
        <dbReference type="SAM" id="MobiDB-lite"/>
    </source>
</evidence>
<keyword evidence="5" id="KW-0699">rRNA-binding</keyword>
<dbReference type="FunFam" id="4.10.950.10:FF:000001">
    <property type="entry name" value="50S ribosomal protein L2"/>
    <property type="match status" value="1"/>
</dbReference>
<feature type="region of interest" description="Disordered" evidence="6">
    <location>
        <begin position="226"/>
        <end position="276"/>
    </location>
</feature>
<dbReference type="Gene3D" id="4.10.950.10">
    <property type="entry name" value="Ribosomal protein L2, domain 3"/>
    <property type="match status" value="1"/>
</dbReference>
<dbReference type="InterPro" id="IPR008991">
    <property type="entry name" value="Translation_prot_SH3-like_sf"/>
</dbReference>
<protein>
    <recommendedName>
        <fullName evidence="4 5">Large ribosomal subunit protein uL2</fullName>
    </recommendedName>
</protein>
<feature type="domain" description="Large ribosomal subunit protein uL2 RNA-binding" evidence="8">
    <location>
        <begin position="42"/>
        <end position="118"/>
    </location>
</feature>
<dbReference type="PANTHER" id="PTHR13691:SF5">
    <property type="entry name" value="LARGE RIBOSOMAL SUBUNIT PROTEIN UL2M"/>
    <property type="match status" value="1"/>
</dbReference>
<dbReference type="PANTHER" id="PTHR13691">
    <property type="entry name" value="RIBOSOMAL PROTEIN L2"/>
    <property type="match status" value="1"/>
</dbReference>
<dbReference type="KEGG" id="nli:G3M70_07605"/>
<evidence type="ECO:0000259" key="7">
    <source>
        <dbReference type="SMART" id="SM01382"/>
    </source>
</evidence>
<dbReference type="AlphaFoldDB" id="A0A7T0BVI6"/>
<name>A0A7T0BVI6_9BACT</name>
<dbReference type="InterPro" id="IPR014726">
    <property type="entry name" value="Ribosomal_uL2_dom3"/>
</dbReference>
<accession>A0A7T0BVI6</accession>